<dbReference type="SUPFAM" id="SSF52540">
    <property type="entry name" value="P-loop containing nucleoside triphosphate hydrolases"/>
    <property type="match status" value="1"/>
</dbReference>
<feature type="region of interest" description="Disordered" evidence="2">
    <location>
        <begin position="673"/>
        <end position="698"/>
    </location>
</feature>
<dbReference type="Gene3D" id="1.10.10.10">
    <property type="entry name" value="Winged helix-like DNA-binding domain superfamily/Winged helix DNA-binding domain"/>
    <property type="match status" value="1"/>
</dbReference>
<dbReference type="GO" id="GO:0043531">
    <property type="term" value="F:ADP binding"/>
    <property type="evidence" value="ECO:0007669"/>
    <property type="project" value="InterPro"/>
</dbReference>
<dbReference type="SUPFAM" id="SSF52058">
    <property type="entry name" value="L domain-like"/>
    <property type="match status" value="1"/>
</dbReference>
<dbReference type="AlphaFoldDB" id="A0A8I7B6Z6"/>
<dbReference type="PANTHER" id="PTHR23155">
    <property type="entry name" value="DISEASE RESISTANCE PROTEIN RP"/>
    <property type="match status" value="1"/>
</dbReference>
<evidence type="ECO:0000259" key="3">
    <source>
        <dbReference type="Pfam" id="PF00931"/>
    </source>
</evidence>
<dbReference type="InterPro" id="IPR056789">
    <property type="entry name" value="LRR_R13L1-DRL21"/>
</dbReference>
<dbReference type="InterPro" id="IPR032675">
    <property type="entry name" value="LRR_dom_sf"/>
</dbReference>
<evidence type="ECO:0000256" key="1">
    <source>
        <dbReference type="ARBA" id="ARBA00022821"/>
    </source>
</evidence>
<organism evidence="6 7">
    <name type="scientific">Hordeum vulgare subsp. vulgare</name>
    <name type="common">Domesticated barley</name>
    <dbReference type="NCBI Taxonomy" id="112509"/>
    <lineage>
        <taxon>Eukaryota</taxon>
        <taxon>Viridiplantae</taxon>
        <taxon>Streptophyta</taxon>
        <taxon>Embryophyta</taxon>
        <taxon>Tracheophyta</taxon>
        <taxon>Spermatophyta</taxon>
        <taxon>Magnoliopsida</taxon>
        <taxon>Liliopsida</taxon>
        <taxon>Poales</taxon>
        <taxon>Poaceae</taxon>
        <taxon>BOP clade</taxon>
        <taxon>Pooideae</taxon>
        <taxon>Triticodae</taxon>
        <taxon>Triticeae</taxon>
        <taxon>Hordeinae</taxon>
        <taxon>Hordeum</taxon>
    </lineage>
</organism>
<keyword evidence="7" id="KW-1185">Reference proteome</keyword>
<dbReference type="Gramene" id="HORVU.MOREX.r3.4HG0352270.1">
    <property type="protein sequence ID" value="HORVU.MOREX.r3.4HG0352270.1"/>
    <property type="gene ID" value="HORVU.MOREX.r3.4HG0352270"/>
</dbReference>
<reference evidence="6" key="3">
    <citation type="submission" date="2022-01" db="UniProtKB">
        <authorList>
            <consortium name="EnsemblPlants"/>
        </authorList>
    </citation>
    <scope>IDENTIFICATION</scope>
    <source>
        <strain evidence="6">subsp. vulgare</strain>
    </source>
</reference>
<dbReference type="SMR" id="A0A8I7B6Z6"/>
<proteinExistence type="predicted"/>
<dbReference type="Gramene" id="HORVU.MOREX.r2.4HG0293880.1">
    <property type="protein sequence ID" value="HORVU.MOREX.r2.4HG0293880.1"/>
    <property type="gene ID" value="HORVU.MOREX.r2.4HG0293880"/>
</dbReference>
<dbReference type="Proteomes" id="UP000011116">
    <property type="component" value="Chromosome 4H"/>
</dbReference>
<evidence type="ECO:0000313" key="6">
    <source>
        <dbReference type="EnsemblPlants" id="HORVU.MOREX.r3.4HG0352270.1"/>
    </source>
</evidence>
<dbReference type="Pfam" id="PF25019">
    <property type="entry name" value="LRR_R13L1-DRL21"/>
    <property type="match status" value="1"/>
</dbReference>
<evidence type="ECO:0000259" key="5">
    <source>
        <dbReference type="Pfam" id="PF25019"/>
    </source>
</evidence>
<name>A0A8I7B6Z6_HORVV</name>
<dbReference type="InterPro" id="IPR002182">
    <property type="entry name" value="NB-ARC"/>
</dbReference>
<dbReference type="InterPro" id="IPR027417">
    <property type="entry name" value="P-loop_NTPase"/>
</dbReference>
<dbReference type="Pfam" id="PF23559">
    <property type="entry name" value="WHD_DRP"/>
    <property type="match status" value="1"/>
</dbReference>
<dbReference type="InterPro" id="IPR036388">
    <property type="entry name" value="WH-like_DNA-bd_sf"/>
</dbReference>
<feature type="domain" description="NB-ARC" evidence="3">
    <location>
        <begin position="9"/>
        <end position="68"/>
    </location>
</feature>
<evidence type="ECO:0008006" key="8">
    <source>
        <dbReference type="Google" id="ProtNLM"/>
    </source>
</evidence>
<feature type="domain" description="R13L1/DRL21-like LRR repeat region" evidence="5">
    <location>
        <begin position="410"/>
        <end position="552"/>
    </location>
</feature>
<dbReference type="EnsemblPlants" id="HORVU.MOREX.r3.4HG0352270.1">
    <property type="protein sequence ID" value="HORVU.MOREX.r3.4HG0352270.1"/>
    <property type="gene ID" value="HORVU.MOREX.r3.4HG0352270"/>
</dbReference>
<dbReference type="PANTHER" id="PTHR23155:SF1205">
    <property type="entry name" value="DISEASE RESISTANCE PROTEIN RPM1"/>
    <property type="match status" value="1"/>
</dbReference>
<reference evidence="6" key="2">
    <citation type="submission" date="2020-10" db="EMBL/GenBank/DDBJ databases">
        <authorList>
            <person name="Scholz U."/>
            <person name="Mascher M."/>
            <person name="Fiebig A."/>
        </authorList>
    </citation>
    <scope>NUCLEOTIDE SEQUENCE [LARGE SCALE GENOMIC DNA]</scope>
    <source>
        <strain evidence="6">cv. Morex</strain>
    </source>
</reference>
<evidence type="ECO:0000259" key="4">
    <source>
        <dbReference type="Pfam" id="PF23559"/>
    </source>
</evidence>
<dbReference type="InterPro" id="IPR058922">
    <property type="entry name" value="WHD_DRP"/>
</dbReference>
<evidence type="ECO:0000313" key="7">
    <source>
        <dbReference type="Proteomes" id="UP000011116"/>
    </source>
</evidence>
<accession>A0A8I7B6Z6</accession>
<dbReference type="InterPro" id="IPR044974">
    <property type="entry name" value="Disease_R_plants"/>
</dbReference>
<protein>
    <recommendedName>
        <fullName evidence="8">NB-ARC domain-containing protein</fullName>
    </recommendedName>
</protein>
<dbReference type="Pfam" id="PF00931">
    <property type="entry name" value="NB-ARC"/>
    <property type="match status" value="1"/>
</dbReference>
<feature type="domain" description="Disease resistance protein winged helix" evidence="4">
    <location>
        <begin position="151"/>
        <end position="212"/>
    </location>
</feature>
<keyword evidence="1" id="KW-0611">Plant defense</keyword>
<dbReference type="Gene3D" id="3.80.10.10">
    <property type="entry name" value="Ribonuclease Inhibitor"/>
    <property type="match status" value="2"/>
</dbReference>
<reference evidence="7" key="1">
    <citation type="journal article" date="2012" name="Nature">
        <title>A physical, genetic and functional sequence assembly of the barley genome.</title>
        <authorList>
            <consortium name="The International Barley Genome Sequencing Consortium"/>
            <person name="Mayer K.F."/>
            <person name="Waugh R."/>
            <person name="Brown J.W."/>
            <person name="Schulman A."/>
            <person name="Langridge P."/>
            <person name="Platzer M."/>
            <person name="Fincher G.B."/>
            <person name="Muehlbauer G.J."/>
            <person name="Sato K."/>
            <person name="Close T.J."/>
            <person name="Wise R.P."/>
            <person name="Stein N."/>
        </authorList>
    </citation>
    <scope>NUCLEOTIDE SEQUENCE [LARGE SCALE GENOMIC DNA]</scope>
    <source>
        <strain evidence="7">cv. Morex</strain>
    </source>
</reference>
<dbReference type="GO" id="GO:0006952">
    <property type="term" value="P:defense response"/>
    <property type="evidence" value="ECO:0007669"/>
    <property type="project" value="UniProtKB-KW"/>
</dbReference>
<evidence type="ECO:0000256" key="2">
    <source>
        <dbReference type="SAM" id="MobiDB-lite"/>
    </source>
</evidence>
<sequence length="698" mass="79168">MGSGLSRNILDAFNMPFSQAREGSKVIVTTRDPSIGEGMSTARPIHVHSLQFEHYWPLFKKLAFRNKDPEDYPELVPIGEKIAKRLNGLPQAAETFCQALRSDFNADHWRGISKRKMYQMGAEKHGIMATLRLSHEQLPGDLKECFVSCSLFPKGYAFQKEEIIRVWMALGYLDGPGDGVQRMEDIGKSIFTQLLQRSFFEENNKAPGTYIIPEPLDELAEFLSSGEYFRIEKRSESDNGPINIPERARHVYLDINDLERASERLLRITNLRSLVVVGQISPGSKRSDLVKTLQDLLIGMKCLGVLMVSEPLLEKLPELKHLLYLEIHVEGKDGNASLPESICKLYQLQTLIARFCGNKLSMPKDFNQLISLQFLETEPEAVCTIAGIGMLTSLQEINIFEVGDNDKFGLRQLENMDQLRGNLCIKGLEMVENKSVSDKKKHNKGLASKDSEAKLYKKEYIRTLDLRWKSKERNESMMTAHYEVLERLQPHCNLSKLMISGYTGMKPPNWLKGAQAQELNLKCIELSNCSGWEDLPPFGILPYLKVLHLKQMGSLRQIKKEIYGQDISSGFPQLHELLLEDLCNLEEWFLPSRDIQLFPKLHSLSITNCDNLKGPEDLPSLLEKLESVVIKDCPNIPSMTIGEPILKIDVECIRTSMTRPVYCQKPASLKRKVAEKPTRNVRQKSSTSGADIETGEKL</sequence>